<dbReference type="PANTHER" id="PTHR11474:SF126">
    <property type="entry name" value="TYROSINASE-LIKE PROTEIN TYR-1-RELATED"/>
    <property type="match status" value="1"/>
</dbReference>
<comment type="caution">
    <text evidence="7">The sequence shown here is derived from an EMBL/GenBank/DDBJ whole genome shotgun (WGS) entry which is preliminary data.</text>
</comment>
<dbReference type="PANTHER" id="PTHR11474">
    <property type="entry name" value="TYROSINASE FAMILY MEMBER"/>
    <property type="match status" value="1"/>
</dbReference>
<dbReference type="GO" id="GO:0046872">
    <property type="term" value="F:metal ion binding"/>
    <property type="evidence" value="ECO:0007669"/>
    <property type="project" value="UniProtKB-KW"/>
</dbReference>
<dbReference type="InterPro" id="IPR002227">
    <property type="entry name" value="Tyrosinase_Cu-bd"/>
</dbReference>
<gene>
    <name evidence="7" type="ORF">DPMN_126609</name>
</gene>
<dbReference type="Pfam" id="PF00264">
    <property type="entry name" value="Tyrosinase"/>
    <property type="match status" value="1"/>
</dbReference>
<evidence type="ECO:0000313" key="7">
    <source>
        <dbReference type="EMBL" id="KAH3824756.1"/>
    </source>
</evidence>
<keyword evidence="1" id="KW-0479">Metal-binding</keyword>
<accession>A0A9D4H0D1</accession>
<dbReference type="Gene3D" id="1.10.1280.10">
    <property type="entry name" value="Di-copper center containing domain from catechol oxidase"/>
    <property type="match status" value="1"/>
</dbReference>
<evidence type="ECO:0000256" key="1">
    <source>
        <dbReference type="ARBA" id="ARBA00022723"/>
    </source>
</evidence>
<sequence length="551" mass="62344">MFSEGVVLLSVCCSGLLAANSKESDVWILPSEVIECEERAKDEPVNQTLAAEACMRTYFVDRLSANVMNKSDQDFFEREFANKTFGKKRPPSGYRVRRDIRVLNLTERHKLFLAFDALYQNGVLARFGRLHATKVYRKHHGAAFLPWHRVFIAAFEEKLREVDPDVSLPYWDYSMDYYMPLPSDSIVWSKCFFGNGNGTVNVGPFSFMYGGYNMPISRDIAPAATCPPKLISKEDIDELMKFCNFADITTGKNLYQDNSSHNLEKLHDGVHDWVGGDMGVLGTAAYDPVFYMHHAFIDYIWEQFRRRQTNECQVDVEKDYRKLGDYSVADNGQQGPNDPMQGFEYLKNSAGLWKNWTTDFYGYEKAPECPNCGYSDFLYCDMSINPNRPNGVCVPKTNDSCVNTLLMAFNRDEPHEKPQGGGAKLSLGPRHFGLPGDGRTRFMSREEGLALLKQQLALGMEDKPTTSRPETRASLDTTNTIIISTLSSVLGLLLIVVVTLVVYIRKLTKKLQSSLNERRTGDGDTAETSDDQESGNFGSTHDFNIELRQRV</sequence>
<reference evidence="7" key="2">
    <citation type="submission" date="2020-11" db="EMBL/GenBank/DDBJ databases">
        <authorList>
            <person name="McCartney M.A."/>
            <person name="Auch B."/>
            <person name="Kono T."/>
            <person name="Mallez S."/>
            <person name="Becker A."/>
            <person name="Gohl D.M."/>
            <person name="Silverstein K.A.T."/>
            <person name="Koren S."/>
            <person name="Bechman K.B."/>
            <person name="Herman A."/>
            <person name="Abrahante J.E."/>
            <person name="Garbe J."/>
        </authorList>
    </citation>
    <scope>NUCLEOTIDE SEQUENCE</scope>
    <source>
        <strain evidence="7">Duluth1</strain>
        <tissue evidence="7">Whole animal</tissue>
    </source>
</reference>
<feature type="region of interest" description="Disordered" evidence="3">
    <location>
        <begin position="514"/>
        <end position="540"/>
    </location>
</feature>
<keyword evidence="4" id="KW-0812">Transmembrane</keyword>
<keyword evidence="8" id="KW-1185">Reference proteome</keyword>
<dbReference type="PRINTS" id="PR00092">
    <property type="entry name" value="TYROSINASE"/>
</dbReference>
<dbReference type="EMBL" id="JAIWYP010000005">
    <property type="protein sequence ID" value="KAH3824756.1"/>
    <property type="molecule type" value="Genomic_DNA"/>
</dbReference>
<feature type="signal peptide" evidence="5">
    <location>
        <begin position="1"/>
        <end position="18"/>
    </location>
</feature>
<evidence type="ECO:0000256" key="2">
    <source>
        <dbReference type="ARBA" id="ARBA00023008"/>
    </source>
</evidence>
<dbReference type="OrthoDB" id="6132182at2759"/>
<dbReference type="GO" id="GO:0016491">
    <property type="term" value="F:oxidoreductase activity"/>
    <property type="evidence" value="ECO:0007669"/>
    <property type="project" value="InterPro"/>
</dbReference>
<dbReference type="SUPFAM" id="SSF48056">
    <property type="entry name" value="Di-copper centre-containing domain"/>
    <property type="match status" value="1"/>
</dbReference>
<dbReference type="PROSITE" id="PS00498">
    <property type="entry name" value="TYROSINASE_2"/>
    <property type="match status" value="1"/>
</dbReference>
<protein>
    <recommendedName>
        <fullName evidence="6">Tyrosinase copper-binding domain-containing protein</fullName>
    </recommendedName>
</protein>
<dbReference type="InterPro" id="IPR050316">
    <property type="entry name" value="Tyrosinase/Hemocyanin"/>
</dbReference>
<proteinExistence type="predicted"/>
<feature type="transmembrane region" description="Helical" evidence="4">
    <location>
        <begin position="481"/>
        <end position="504"/>
    </location>
</feature>
<keyword evidence="4" id="KW-1133">Transmembrane helix</keyword>
<feature type="domain" description="Tyrosinase copper-binding" evidence="6">
    <location>
        <begin position="287"/>
        <end position="298"/>
    </location>
</feature>
<dbReference type="Proteomes" id="UP000828390">
    <property type="component" value="Unassembled WGS sequence"/>
</dbReference>
<evidence type="ECO:0000256" key="5">
    <source>
        <dbReference type="SAM" id="SignalP"/>
    </source>
</evidence>
<name>A0A9D4H0D1_DREPO</name>
<evidence type="ECO:0000259" key="6">
    <source>
        <dbReference type="PROSITE" id="PS00498"/>
    </source>
</evidence>
<reference evidence="7" key="1">
    <citation type="journal article" date="2019" name="bioRxiv">
        <title>The Genome of the Zebra Mussel, Dreissena polymorpha: A Resource for Invasive Species Research.</title>
        <authorList>
            <person name="McCartney M.A."/>
            <person name="Auch B."/>
            <person name="Kono T."/>
            <person name="Mallez S."/>
            <person name="Zhang Y."/>
            <person name="Obille A."/>
            <person name="Becker A."/>
            <person name="Abrahante J.E."/>
            <person name="Garbe J."/>
            <person name="Badalamenti J.P."/>
            <person name="Herman A."/>
            <person name="Mangelson H."/>
            <person name="Liachko I."/>
            <person name="Sullivan S."/>
            <person name="Sone E.D."/>
            <person name="Koren S."/>
            <person name="Silverstein K.A.T."/>
            <person name="Beckman K.B."/>
            <person name="Gohl D.M."/>
        </authorList>
    </citation>
    <scope>NUCLEOTIDE SEQUENCE</scope>
    <source>
        <strain evidence="7">Duluth1</strain>
        <tissue evidence="7">Whole animal</tissue>
    </source>
</reference>
<organism evidence="7 8">
    <name type="scientific">Dreissena polymorpha</name>
    <name type="common">Zebra mussel</name>
    <name type="synonym">Mytilus polymorpha</name>
    <dbReference type="NCBI Taxonomy" id="45954"/>
    <lineage>
        <taxon>Eukaryota</taxon>
        <taxon>Metazoa</taxon>
        <taxon>Spiralia</taxon>
        <taxon>Lophotrochozoa</taxon>
        <taxon>Mollusca</taxon>
        <taxon>Bivalvia</taxon>
        <taxon>Autobranchia</taxon>
        <taxon>Heteroconchia</taxon>
        <taxon>Euheterodonta</taxon>
        <taxon>Imparidentia</taxon>
        <taxon>Neoheterodontei</taxon>
        <taxon>Myida</taxon>
        <taxon>Dreissenoidea</taxon>
        <taxon>Dreissenidae</taxon>
        <taxon>Dreissena</taxon>
    </lineage>
</organism>
<dbReference type="AlphaFoldDB" id="A0A9D4H0D1"/>
<dbReference type="InterPro" id="IPR008922">
    <property type="entry name" value="Di-copper_centre_dom_sf"/>
</dbReference>
<evidence type="ECO:0000256" key="3">
    <source>
        <dbReference type="SAM" id="MobiDB-lite"/>
    </source>
</evidence>
<keyword evidence="2" id="KW-0186">Copper</keyword>
<evidence type="ECO:0000256" key="4">
    <source>
        <dbReference type="SAM" id="Phobius"/>
    </source>
</evidence>
<keyword evidence="4" id="KW-0472">Membrane</keyword>
<evidence type="ECO:0000313" key="8">
    <source>
        <dbReference type="Proteomes" id="UP000828390"/>
    </source>
</evidence>
<feature type="chain" id="PRO_5038560812" description="Tyrosinase copper-binding domain-containing protein" evidence="5">
    <location>
        <begin position="19"/>
        <end position="551"/>
    </location>
</feature>
<feature type="compositionally biased region" description="Acidic residues" evidence="3">
    <location>
        <begin position="524"/>
        <end position="533"/>
    </location>
</feature>
<keyword evidence="5" id="KW-0732">Signal</keyword>